<protein>
    <recommendedName>
        <fullName evidence="3">Alpha-ketoglutarate-dependent dioxygenase AlkB-like domain-containing protein</fullName>
    </recommendedName>
</protein>
<evidence type="ECO:0000256" key="1">
    <source>
        <dbReference type="ARBA" id="ARBA00007879"/>
    </source>
</evidence>
<dbReference type="InterPro" id="IPR044842">
    <property type="entry name" value="ALKBH9B/ALKBH10B-like"/>
</dbReference>
<dbReference type="eggNOG" id="KOG4176">
    <property type="taxonomic scope" value="Eukaryota"/>
</dbReference>
<dbReference type="OrthoDB" id="1916097at2759"/>
<dbReference type="AlphaFoldDB" id="D8SK17"/>
<dbReference type="PANTHER" id="PTHR31447:SF0">
    <property type="entry name" value="HYDROXYPROLINE-RICH GLYCOPROTEIN FAMILY PROTEIN"/>
    <property type="match status" value="1"/>
</dbReference>
<organism evidence="5">
    <name type="scientific">Selaginella moellendorffii</name>
    <name type="common">Spikemoss</name>
    <dbReference type="NCBI Taxonomy" id="88036"/>
    <lineage>
        <taxon>Eukaryota</taxon>
        <taxon>Viridiplantae</taxon>
        <taxon>Streptophyta</taxon>
        <taxon>Embryophyta</taxon>
        <taxon>Tracheophyta</taxon>
        <taxon>Lycopodiopsida</taxon>
        <taxon>Selaginellales</taxon>
        <taxon>Selaginellaceae</taxon>
        <taxon>Selaginella</taxon>
    </lineage>
</organism>
<evidence type="ECO:0000313" key="4">
    <source>
        <dbReference type="EMBL" id="EFJ15148.1"/>
    </source>
</evidence>
<dbReference type="KEGG" id="smo:SELMODRAFT_422939"/>
<sequence>MAPEDGSLCMVDRGVSLESSGGHWVAAATAGDERDVFISWLKGEFAAANAIIDALCQHLQQVVGRPGEYDFVLGSVHQRRYNWNPVLHMQQYYSIADVLFSLQQVAFRKQAPVACGGDSPVQVEGNPSIRSGLKSNKVDAEIESKRSDSPLADEASIASDTTSSVEELKTELPSSNISTAKRSDAKKTSSVADESAEKSMSGFEEIDGQKVNVLEGLKVHEGVFDTKEASRLAALVSESHAAKKKNKIEAGGKRSSKAKGKEVIHFGTIPSEISSPVTEETAEPMPTFLESIIDRLVKCQVVPASKRPDSCSISVLEPGDYMPPHKHNNFEQPLFILSLGSQSELAFGCNLKANSSSTDEKYKVGLPAGSVLVLEGNSAQMVQCAVQPLQSTRMLVTFGKMANKSLKAIIGSPTSPSGSPVSPTVAPDASFGNKPGHNFVHVLAPARGFQSSRTQQGVPAPMVVPVRTAPGQVLQAQQPVIIASVGPFSPVTMVGPGWSTPPPPGITRVPSPGTGVFLPASNGAVLYNSSSHRSRSAAHHFEAASDGHHHRKAIAA</sequence>
<dbReference type="InParanoid" id="D8SK17"/>
<feature type="compositionally biased region" description="Basic and acidic residues" evidence="2">
    <location>
        <begin position="136"/>
        <end position="148"/>
    </location>
</feature>
<dbReference type="HOGENOM" id="CLU_026669_0_0_1"/>
<proteinExistence type="inferred from homology"/>
<accession>D8SK17</accession>
<dbReference type="FunCoup" id="D8SK17">
    <property type="interactions" value="1823"/>
</dbReference>
<feature type="domain" description="Alpha-ketoglutarate-dependent dioxygenase AlkB-like" evidence="3">
    <location>
        <begin position="270"/>
        <end position="389"/>
    </location>
</feature>
<dbReference type="InterPro" id="IPR027450">
    <property type="entry name" value="AlkB-like"/>
</dbReference>
<dbReference type="Proteomes" id="UP000001514">
    <property type="component" value="Unassembled WGS sequence"/>
</dbReference>
<comment type="similarity">
    <text evidence="1">Belongs to the alkB family.</text>
</comment>
<dbReference type="GO" id="GO:0006402">
    <property type="term" value="P:mRNA catabolic process"/>
    <property type="evidence" value="ECO:0007669"/>
    <property type="project" value="InterPro"/>
</dbReference>
<reference evidence="4 5" key="1">
    <citation type="journal article" date="2011" name="Science">
        <title>The Selaginella genome identifies genetic changes associated with the evolution of vascular plants.</title>
        <authorList>
            <person name="Banks J.A."/>
            <person name="Nishiyama T."/>
            <person name="Hasebe M."/>
            <person name="Bowman J.L."/>
            <person name="Gribskov M."/>
            <person name="dePamphilis C."/>
            <person name="Albert V.A."/>
            <person name="Aono N."/>
            <person name="Aoyama T."/>
            <person name="Ambrose B.A."/>
            <person name="Ashton N.W."/>
            <person name="Axtell M.J."/>
            <person name="Barker E."/>
            <person name="Barker M.S."/>
            <person name="Bennetzen J.L."/>
            <person name="Bonawitz N.D."/>
            <person name="Chapple C."/>
            <person name="Cheng C."/>
            <person name="Correa L.G."/>
            <person name="Dacre M."/>
            <person name="DeBarry J."/>
            <person name="Dreyer I."/>
            <person name="Elias M."/>
            <person name="Engstrom E.M."/>
            <person name="Estelle M."/>
            <person name="Feng L."/>
            <person name="Finet C."/>
            <person name="Floyd S.K."/>
            <person name="Frommer W.B."/>
            <person name="Fujita T."/>
            <person name="Gramzow L."/>
            <person name="Gutensohn M."/>
            <person name="Harholt J."/>
            <person name="Hattori M."/>
            <person name="Heyl A."/>
            <person name="Hirai T."/>
            <person name="Hiwatashi Y."/>
            <person name="Ishikawa M."/>
            <person name="Iwata M."/>
            <person name="Karol K.G."/>
            <person name="Koehler B."/>
            <person name="Kolukisaoglu U."/>
            <person name="Kubo M."/>
            <person name="Kurata T."/>
            <person name="Lalonde S."/>
            <person name="Li K."/>
            <person name="Li Y."/>
            <person name="Litt A."/>
            <person name="Lyons E."/>
            <person name="Manning G."/>
            <person name="Maruyama T."/>
            <person name="Michael T.P."/>
            <person name="Mikami K."/>
            <person name="Miyazaki S."/>
            <person name="Morinaga S."/>
            <person name="Murata T."/>
            <person name="Mueller-Roeber B."/>
            <person name="Nelson D.R."/>
            <person name="Obara M."/>
            <person name="Oguri Y."/>
            <person name="Olmstead R.G."/>
            <person name="Onodera N."/>
            <person name="Petersen B.L."/>
            <person name="Pils B."/>
            <person name="Prigge M."/>
            <person name="Rensing S.A."/>
            <person name="Riano-Pachon D.M."/>
            <person name="Roberts A.W."/>
            <person name="Sato Y."/>
            <person name="Scheller H.V."/>
            <person name="Schulz B."/>
            <person name="Schulz C."/>
            <person name="Shakirov E.V."/>
            <person name="Shibagaki N."/>
            <person name="Shinohara N."/>
            <person name="Shippen D.E."/>
            <person name="Soerensen I."/>
            <person name="Sotooka R."/>
            <person name="Sugimoto N."/>
            <person name="Sugita M."/>
            <person name="Sumikawa N."/>
            <person name="Tanurdzic M."/>
            <person name="Theissen G."/>
            <person name="Ulvskov P."/>
            <person name="Wakazuki S."/>
            <person name="Weng J.K."/>
            <person name="Willats W.W."/>
            <person name="Wipf D."/>
            <person name="Wolf P.G."/>
            <person name="Yang L."/>
            <person name="Zimmer A.D."/>
            <person name="Zhu Q."/>
            <person name="Mitros T."/>
            <person name="Hellsten U."/>
            <person name="Loque D."/>
            <person name="Otillar R."/>
            <person name="Salamov A."/>
            <person name="Schmutz J."/>
            <person name="Shapiro H."/>
            <person name="Lindquist E."/>
            <person name="Lucas S."/>
            <person name="Rokhsar D."/>
            <person name="Grigoriev I.V."/>
        </authorList>
    </citation>
    <scope>NUCLEOTIDE SEQUENCE [LARGE SCALE GENOMIC DNA]</scope>
</reference>
<evidence type="ECO:0000259" key="3">
    <source>
        <dbReference type="Pfam" id="PF13532"/>
    </source>
</evidence>
<dbReference type="SUPFAM" id="SSF51197">
    <property type="entry name" value="Clavaminate synthase-like"/>
    <property type="match status" value="1"/>
</dbReference>
<dbReference type="PANTHER" id="PTHR31447">
    <property type="entry name" value="HYDROXYPROLINE-RICH GLYCOPROTEIN FAMILY PROTEIN-RELATED"/>
    <property type="match status" value="1"/>
</dbReference>
<evidence type="ECO:0000256" key="2">
    <source>
        <dbReference type="SAM" id="MobiDB-lite"/>
    </source>
</evidence>
<feature type="region of interest" description="Disordered" evidence="2">
    <location>
        <begin position="537"/>
        <end position="556"/>
    </location>
</feature>
<dbReference type="EMBL" id="GL377624">
    <property type="protein sequence ID" value="EFJ15148.1"/>
    <property type="molecule type" value="Genomic_DNA"/>
</dbReference>
<dbReference type="InterPro" id="IPR037151">
    <property type="entry name" value="AlkB-like_sf"/>
</dbReference>
<name>D8SK17_SELML</name>
<dbReference type="GO" id="GO:0032451">
    <property type="term" value="F:demethylase activity"/>
    <property type="evidence" value="ECO:0007669"/>
    <property type="project" value="InterPro"/>
</dbReference>
<keyword evidence="5" id="KW-1185">Reference proteome</keyword>
<evidence type="ECO:0000313" key="5">
    <source>
        <dbReference type="Proteomes" id="UP000001514"/>
    </source>
</evidence>
<dbReference type="GO" id="GO:0003729">
    <property type="term" value="F:mRNA binding"/>
    <property type="evidence" value="ECO:0007669"/>
    <property type="project" value="InterPro"/>
</dbReference>
<feature type="compositionally biased region" description="Low complexity" evidence="2">
    <location>
        <begin position="411"/>
        <end position="427"/>
    </location>
</feature>
<dbReference type="Pfam" id="PF13532">
    <property type="entry name" value="2OG-FeII_Oxy_2"/>
    <property type="match status" value="1"/>
</dbReference>
<feature type="region of interest" description="Disordered" evidence="2">
    <location>
        <begin position="411"/>
        <end position="430"/>
    </location>
</feature>
<feature type="region of interest" description="Disordered" evidence="2">
    <location>
        <begin position="116"/>
        <end position="203"/>
    </location>
</feature>
<dbReference type="Gramene" id="EFJ15148">
    <property type="protein sequence ID" value="EFJ15148"/>
    <property type="gene ID" value="SELMODRAFT_422939"/>
</dbReference>
<gene>
    <name evidence="4" type="ORF">SELMODRAFT_422939</name>
</gene>
<dbReference type="OMA" id="HMRHQLG"/>
<dbReference type="Gene3D" id="2.60.120.590">
    <property type="entry name" value="Alpha-ketoglutarate-dependent dioxygenase AlkB-like"/>
    <property type="match status" value="1"/>
</dbReference>